<reference evidence="1 2" key="1">
    <citation type="submission" date="2023-12" db="EMBL/GenBank/DDBJ databases">
        <title>A high-quality genome assembly for Dillenia turbinata (Dilleniales).</title>
        <authorList>
            <person name="Chanderbali A."/>
        </authorList>
    </citation>
    <scope>NUCLEOTIDE SEQUENCE [LARGE SCALE GENOMIC DNA]</scope>
    <source>
        <strain evidence="1">LSX21</strain>
        <tissue evidence="1">Leaf</tissue>
    </source>
</reference>
<dbReference type="PANTHER" id="PTHR15663">
    <property type="entry name" value="COMM DOMAIN-CONTAINING PROTEIN 9"/>
    <property type="match status" value="1"/>
</dbReference>
<dbReference type="AlphaFoldDB" id="A0AAN8VQS4"/>
<name>A0AAN8VQS4_9MAGN</name>
<proteinExistence type="predicted"/>
<dbReference type="EMBL" id="JBAMMX010000009">
    <property type="protein sequence ID" value="KAK6934046.1"/>
    <property type="molecule type" value="Genomic_DNA"/>
</dbReference>
<evidence type="ECO:0000313" key="2">
    <source>
        <dbReference type="Proteomes" id="UP001370490"/>
    </source>
</evidence>
<organism evidence="1 2">
    <name type="scientific">Dillenia turbinata</name>
    <dbReference type="NCBI Taxonomy" id="194707"/>
    <lineage>
        <taxon>Eukaryota</taxon>
        <taxon>Viridiplantae</taxon>
        <taxon>Streptophyta</taxon>
        <taxon>Embryophyta</taxon>
        <taxon>Tracheophyta</taxon>
        <taxon>Spermatophyta</taxon>
        <taxon>Magnoliopsida</taxon>
        <taxon>eudicotyledons</taxon>
        <taxon>Gunneridae</taxon>
        <taxon>Pentapetalae</taxon>
        <taxon>Dilleniales</taxon>
        <taxon>Dilleniaceae</taxon>
        <taxon>Dillenia</taxon>
    </lineage>
</organism>
<dbReference type="PANTHER" id="PTHR15663:SF6">
    <property type="entry name" value="COMM DOMAIN-CONTAINING PROTEIN-RELATED"/>
    <property type="match status" value="1"/>
</dbReference>
<dbReference type="Proteomes" id="UP001370490">
    <property type="component" value="Unassembled WGS sequence"/>
</dbReference>
<dbReference type="InterPro" id="IPR037360">
    <property type="entry name" value="COMMD9"/>
</dbReference>
<gene>
    <name evidence="1" type="ORF">RJ641_036940</name>
</gene>
<feature type="non-terminal residue" evidence="1">
    <location>
        <position position="174"/>
    </location>
</feature>
<keyword evidence="2" id="KW-1185">Reference proteome</keyword>
<sequence length="174" mass="19600">MPRRLNLYDAGIPVTDLNQPTMAGAPISIHRKGGAPDNLVVLTCFKSMTWVIETKDSTPAGKIAVINWKLQDYGKSPTGETEVQFRLTSITLEPMLRSMAYITPRYKDHFGRNRGEISSVQRYSRVHIRNVEKFLVPKSTYPLGINVQDEILGDPGFGFTSVNKLERTLKFISK</sequence>
<protein>
    <submittedName>
        <fullName evidence="1">Uncharacterized protein</fullName>
    </submittedName>
</protein>
<comment type="caution">
    <text evidence="1">The sequence shown here is derived from an EMBL/GenBank/DDBJ whole genome shotgun (WGS) entry which is preliminary data.</text>
</comment>
<evidence type="ECO:0000313" key="1">
    <source>
        <dbReference type="EMBL" id="KAK6934046.1"/>
    </source>
</evidence>
<accession>A0AAN8VQS4</accession>